<feature type="region of interest" description="Disordered" evidence="1">
    <location>
        <begin position="1"/>
        <end position="75"/>
    </location>
</feature>
<organism evidence="2 3">
    <name type="scientific">Sphagnurus paluster</name>
    <dbReference type="NCBI Taxonomy" id="117069"/>
    <lineage>
        <taxon>Eukaryota</taxon>
        <taxon>Fungi</taxon>
        <taxon>Dikarya</taxon>
        <taxon>Basidiomycota</taxon>
        <taxon>Agaricomycotina</taxon>
        <taxon>Agaricomycetes</taxon>
        <taxon>Agaricomycetidae</taxon>
        <taxon>Agaricales</taxon>
        <taxon>Tricholomatineae</taxon>
        <taxon>Lyophyllaceae</taxon>
        <taxon>Sphagnurus</taxon>
    </lineage>
</organism>
<dbReference type="EMBL" id="JABCKI010000306">
    <property type="protein sequence ID" value="KAG5651054.1"/>
    <property type="molecule type" value="Genomic_DNA"/>
</dbReference>
<feature type="region of interest" description="Disordered" evidence="1">
    <location>
        <begin position="288"/>
        <end position="308"/>
    </location>
</feature>
<evidence type="ECO:0008006" key="4">
    <source>
        <dbReference type="Google" id="ProtNLM"/>
    </source>
</evidence>
<dbReference type="AlphaFoldDB" id="A0A9P7GI64"/>
<comment type="caution">
    <text evidence="2">The sequence shown here is derived from an EMBL/GenBank/DDBJ whole genome shotgun (WGS) entry which is preliminary data.</text>
</comment>
<dbReference type="Proteomes" id="UP000717328">
    <property type="component" value="Unassembled WGS sequence"/>
</dbReference>
<name>A0A9P7GI64_9AGAR</name>
<reference evidence="2" key="1">
    <citation type="submission" date="2021-02" db="EMBL/GenBank/DDBJ databases">
        <authorList>
            <person name="Nieuwenhuis M."/>
            <person name="Van De Peppel L.J.J."/>
        </authorList>
    </citation>
    <scope>NUCLEOTIDE SEQUENCE</scope>
    <source>
        <strain evidence="2">D49</strain>
    </source>
</reference>
<sequence length="387" mass="41811">MVLQSKLQSNGARRYVSNSENTPPASVLPSKSLASRLRTTRRRSRNNGGSPAKYNAEQAARRSRTKAGPAQASLRFKIKALPNPDVEMADASPSSTSAANTTVPVMLPKELGRPEYREVSREALVAADPELVDVNPVFLREGLEAFGPQLLKTLSSVRASTTVDALPKELSIVVHDLTTALPSHMIAVYGPAPKPTTTTTPAPKRKVTLYPVHSLYLAAHCTRLPPFPASTEPSPTIVPGASSATYTVPVRPLCLPSPATYPRLSTFLYAKRADVLLSSLLPITPPASLVPVPHDDDTPEPTAEQRKDERRVTLEYAHRLAQTYTPQALLQHALLVHGLWQNVCALGIFEDVLWEVIDVAWRVLLCAIALGTGESVEGVLGPEVVEA</sequence>
<proteinExistence type="predicted"/>
<gene>
    <name evidence="2" type="ORF">H0H81_010050</name>
</gene>
<evidence type="ECO:0000256" key="1">
    <source>
        <dbReference type="SAM" id="MobiDB-lite"/>
    </source>
</evidence>
<feature type="compositionally biased region" description="Polar residues" evidence="1">
    <location>
        <begin position="1"/>
        <end position="24"/>
    </location>
</feature>
<evidence type="ECO:0000313" key="2">
    <source>
        <dbReference type="EMBL" id="KAG5651054.1"/>
    </source>
</evidence>
<dbReference type="OrthoDB" id="2570975at2759"/>
<protein>
    <recommendedName>
        <fullName evidence="4">Clp1-like protein</fullName>
    </recommendedName>
</protein>
<accession>A0A9P7GI64</accession>
<evidence type="ECO:0000313" key="3">
    <source>
        <dbReference type="Proteomes" id="UP000717328"/>
    </source>
</evidence>
<keyword evidence="3" id="KW-1185">Reference proteome</keyword>
<reference evidence="2" key="2">
    <citation type="submission" date="2021-10" db="EMBL/GenBank/DDBJ databases">
        <title>Phylogenomics reveals ancestral predisposition of the termite-cultivated fungus Termitomyces towards a domesticated lifestyle.</title>
        <authorList>
            <person name="Auxier B."/>
            <person name="Grum-Grzhimaylo A."/>
            <person name="Cardenas M.E."/>
            <person name="Lodge J.D."/>
            <person name="Laessoe T."/>
            <person name="Pedersen O."/>
            <person name="Smith M.E."/>
            <person name="Kuyper T.W."/>
            <person name="Franco-Molano E.A."/>
            <person name="Baroni T.J."/>
            <person name="Aanen D.K."/>
        </authorList>
    </citation>
    <scope>NUCLEOTIDE SEQUENCE</scope>
    <source>
        <strain evidence="2">D49</strain>
    </source>
</reference>